<evidence type="ECO:0000256" key="3">
    <source>
        <dbReference type="ARBA" id="ARBA00022946"/>
    </source>
</evidence>
<dbReference type="PROSITE" id="PS51770">
    <property type="entry name" value="HOTDOG_ACOT"/>
    <property type="match status" value="1"/>
</dbReference>
<keyword evidence="7" id="KW-1185">Reference proteome</keyword>
<dbReference type="InterPro" id="IPR029069">
    <property type="entry name" value="HotDog_dom_sf"/>
</dbReference>
<dbReference type="SUPFAM" id="SSF54637">
    <property type="entry name" value="Thioesterase/thiol ester dehydrase-isomerase"/>
    <property type="match status" value="2"/>
</dbReference>
<keyword evidence="3" id="KW-0809">Transit peptide</keyword>
<protein>
    <recommendedName>
        <fullName evidence="5">HotDog ACOT-type domain-containing protein</fullName>
    </recommendedName>
</protein>
<evidence type="ECO:0000256" key="2">
    <source>
        <dbReference type="ARBA" id="ARBA00022801"/>
    </source>
</evidence>
<evidence type="ECO:0000313" key="7">
    <source>
        <dbReference type="Proteomes" id="UP001162891"/>
    </source>
</evidence>
<evidence type="ECO:0000313" key="6">
    <source>
        <dbReference type="EMBL" id="BDG04384.1"/>
    </source>
</evidence>
<name>A0ABM7WXY6_9BACT</name>
<dbReference type="EMBL" id="AP025591">
    <property type="protein sequence ID" value="BDG04384.1"/>
    <property type="molecule type" value="Genomic_DNA"/>
</dbReference>
<reference evidence="7" key="1">
    <citation type="journal article" date="2022" name="Int. J. Syst. Evol. Microbiol.">
        <title>Anaeromyxobacter oryzae sp. nov., Anaeromyxobacter diazotrophicus sp. nov. and Anaeromyxobacter paludicola sp. nov., isolated from paddy soils.</title>
        <authorList>
            <person name="Itoh H."/>
            <person name="Xu Z."/>
            <person name="Mise K."/>
            <person name="Masuda Y."/>
            <person name="Ushijima N."/>
            <person name="Hayakawa C."/>
            <person name="Shiratori Y."/>
            <person name="Senoo K."/>
        </authorList>
    </citation>
    <scope>NUCLEOTIDE SEQUENCE [LARGE SCALE GENOMIC DNA]</scope>
    <source>
        <strain evidence="7">Red232</strain>
    </source>
</reference>
<evidence type="ECO:0000256" key="1">
    <source>
        <dbReference type="ARBA" id="ARBA00022737"/>
    </source>
</evidence>
<proteinExistence type="predicted"/>
<keyword evidence="1" id="KW-0677">Repeat</keyword>
<dbReference type="Pfam" id="PF03061">
    <property type="entry name" value="4HBT"/>
    <property type="match status" value="1"/>
</dbReference>
<dbReference type="Gene3D" id="3.10.129.10">
    <property type="entry name" value="Hotdog Thioesterase"/>
    <property type="match status" value="2"/>
</dbReference>
<dbReference type="PANTHER" id="PTHR12655">
    <property type="entry name" value="ACYL-COA THIOESTERASE"/>
    <property type="match status" value="1"/>
</dbReference>
<evidence type="ECO:0000259" key="5">
    <source>
        <dbReference type="PROSITE" id="PS51770"/>
    </source>
</evidence>
<accession>A0ABM7WXY6</accession>
<keyword evidence="2 4" id="KW-0378">Hydrolase</keyword>
<dbReference type="InterPro" id="IPR006683">
    <property type="entry name" value="Thioestr_dom"/>
</dbReference>
<gene>
    <name evidence="6" type="ORF">AMOR_33800</name>
</gene>
<dbReference type="PANTHER" id="PTHR12655:SF0">
    <property type="entry name" value="ACYL-COENZYME A THIOESTERASE 9, MITOCHONDRIAL"/>
    <property type="match status" value="1"/>
</dbReference>
<dbReference type="Proteomes" id="UP001162891">
    <property type="component" value="Chromosome"/>
</dbReference>
<dbReference type="RefSeq" id="WP_248352741.1">
    <property type="nucleotide sequence ID" value="NZ_AP025591.1"/>
</dbReference>
<organism evidence="6 7">
    <name type="scientific">Anaeromyxobacter oryzae</name>
    <dbReference type="NCBI Taxonomy" id="2918170"/>
    <lineage>
        <taxon>Bacteria</taxon>
        <taxon>Pseudomonadati</taxon>
        <taxon>Myxococcota</taxon>
        <taxon>Myxococcia</taxon>
        <taxon>Myxococcales</taxon>
        <taxon>Cystobacterineae</taxon>
        <taxon>Anaeromyxobacteraceae</taxon>
        <taxon>Anaeromyxobacter</taxon>
    </lineage>
</organism>
<sequence length="252" mass="28159">MEVGIRVDDPATDDHLASCYFTMVARDGDGPEARSVPVAPLVPADDLDRERAVRAVARREAYRAHAASAFEPPRRDEFDLLARLHRAQDERGFQGLRARELMAESWERTYPEQENASRIIFGGYIMRRAYELSSICAERIATHRPLVAAANRINFFHPVSIGDKLHFTSRVVYTEGAAICVETAIERVSRDRTARALSNSCLFTFVNVDADLAHRAVPEVHPSDWAEDARYLGARRNLAALRRRSGAAGLVG</sequence>
<dbReference type="InterPro" id="IPR033120">
    <property type="entry name" value="HOTDOG_ACOT"/>
</dbReference>
<evidence type="ECO:0000256" key="4">
    <source>
        <dbReference type="PROSITE-ProRule" id="PRU01106"/>
    </source>
</evidence>
<dbReference type="CDD" id="cd03442">
    <property type="entry name" value="BFIT_BACH"/>
    <property type="match status" value="1"/>
</dbReference>
<feature type="domain" description="HotDog ACOT-type" evidence="5">
    <location>
        <begin position="99"/>
        <end position="211"/>
    </location>
</feature>